<dbReference type="RefSeq" id="WP_167487048.1">
    <property type="nucleotide sequence ID" value="NZ_CP046173.1"/>
</dbReference>
<dbReference type="AlphaFoldDB" id="A0A6G9Z439"/>
<evidence type="ECO:0000313" key="2">
    <source>
        <dbReference type="Proteomes" id="UP000500953"/>
    </source>
</evidence>
<dbReference type="Proteomes" id="UP000500953">
    <property type="component" value="Chromosome"/>
</dbReference>
<dbReference type="EMBL" id="CP046173">
    <property type="protein sequence ID" value="QIS19773.1"/>
    <property type="molecule type" value="Genomic_DNA"/>
</dbReference>
<proteinExistence type="predicted"/>
<sequence length="251" mass="27460">MYEPMTARPTTRSEAVFGRACARLRSLQPEHPRVYAVAAIAEQARRRWWRLADGNREGRIELMYQRHAAEMISADIAAEVVATALVHGVIGRVTALLVAEGRAWDPGLENLWLHTDNDGGVDWAGLSDTTIRVVDGDAAAGEPGVVALPCERAMFVWLAHRCDASLTMVQQSLARHAGLDPGRFWELVGEAVMGAATYVPDLAGTSPEVGARRGEGLLTALQERGLPVRRTTCLGHRTRRVVNRLVLVQSR</sequence>
<name>A0A6G9Z439_9NOCA</name>
<reference evidence="1 2" key="1">
    <citation type="journal article" date="2019" name="ACS Chem. Biol.">
        <title>Identification and Mobilization of a Cryptic Antibiotic Biosynthesis Gene Locus from a Human-Pathogenic Nocardia Isolate.</title>
        <authorList>
            <person name="Herisse M."/>
            <person name="Ishida K."/>
            <person name="Porter J.L."/>
            <person name="Howden B."/>
            <person name="Hertweck C."/>
            <person name="Stinear T.P."/>
            <person name="Pidot S.J."/>
        </authorList>
    </citation>
    <scope>NUCLEOTIDE SEQUENCE [LARGE SCALE GENOMIC DNA]</scope>
    <source>
        <strain evidence="1 2">AUSMDU00012715</strain>
    </source>
</reference>
<gene>
    <name evidence="1" type="ORF">F6W96_17210</name>
</gene>
<evidence type="ECO:0008006" key="3">
    <source>
        <dbReference type="Google" id="ProtNLM"/>
    </source>
</evidence>
<accession>A0A6G9Z439</accession>
<evidence type="ECO:0000313" key="1">
    <source>
        <dbReference type="EMBL" id="QIS19773.1"/>
    </source>
</evidence>
<protein>
    <recommendedName>
        <fullName evidence="3">Iron reductase</fullName>
    </recommendedName>
</protein>
<organism evidence="1 2">
    <name type="scientific">Nocardia terpenica</name>
    <dbReference type="NCBI Taxonomy" id="455432"/>
    <lineage>
        <taxon>Bacteria</taxon>
        <taxon>Bacillati</taxon>
        <taxon>Actinomycetota</taxon>
        <taxon>Actinomycetes</taxon>
        <taxon>Mycobacteriales</taxon>
        <taxon>Nocardiaceae</taxon>
        <taxon>Nocardia</taxon>
    </lineage>
</organism>